<dbReference type="Proteomes" id="UP000305709">
    <property type="component" value="Unassembled WGS sequence"/>
</dbReference>
<feature type="domain" description="HicB-like antitoxin of toxin-antitoxin system" evidence="2">
    <location>
        <begin position="4"/>
        <end position="69"/>
    </location>
</feature>
<keyword evidence="1" id="KW-0175">Coiled coil</keyword>
<dbReference type="OrthoDB" id="9807959at2"/>
<evidence type="ECO:0000259" key="2">
    <source>
        <dbReference type="Pfam" id="PF15919"/>
    </source>
</evidence>
<comment type="caution">
    <text evidence="3">The sequence shown here is derived from an EMBL/GenBank/DDBJ whole genome shotgun (WGS) entry which is preliminary data.</text>
</comment>
<dbReference type="InterPro" id="IPR035069">
    <property type="entry name" value="TTHA1013/TTHA0281-like"/>
</dbReference>
<reference evidence="3 4" key="1">
    <citation type="submission" date="2019-06" db="EMBL/GenBank/DDBJ databases">
        <authorList>
            <person name="Jiang L."/>
        </authorList>
    </citation>
    <scope>NUCLEOTIDE SEQUENCE [LARGE SCALE GENOMIC DNA]</scope>
    <source>
        <strain evidence="3 4">YIM 48858</strain>
    </source>
</reference>
<dbReference type="Pfam" id="PF15919">
    <property type="entry name" value="HicB_lk_antitox"/>
    <property type="match status" value="1"/>
</dbReference>
<evidence type="ECO:0000313" key="4">
    <source>
        <dbReference type="Proteomes" id="UP000305709"/>
    </source>
</evidence>
<sequence length="131" mass="14026">MTDYVIVVRPLTAEDGGGFMAYFPDLPGCMGDGDTEAAAIADAREAMGAWMEVQSERGVHIPQPGEAEAEVRAMLNRMNETIARQTEEIASLKAALAAKGKEPAKTRWRSLGETPVDMPIGAIMLSKQSAC</sequence>
<accession>A0A5C4NJT0</accession>
<feature type="coiled-coil region" evidence="1">
    <location>
        <begin position="75"/>
        <end position="102"/>
    </location>
</feature>
<dbReference type="Gene3D" id="3.30.160.250">
    <property type="match status" value="1"/>
</dbReference>
<proteinExistence type="predicted"/>
<dbReference type="EMBL" id="VDFV01000002">
    <property type="protein sequence ID" value="TNC74145.1"/>
    <property type="molecule type" value="Genomic_DNA"/>
</dbReference>
<gene>
    <name evidence="3" type="ORF">FHG71_02830</name>
</gene>
<evidence type="ECO:0000256" key="1">
    <source>
        <dbReference type="SAM" id="Coils"/>
    </source>
</evidence>
<dbReference type="PANTHER" id="PTHR34504">
    <property type="entry name" value="ANTITOXIN HICB"/>
    <property type="match status" value="1"/>
</dbReference>
<dbReference type="InterPro" id="IPR031807">
    <property type="entry name" value="HicB-like"/>
</dbReference>
<dbReference type="SUPFAM" id="SSF143100">
    <property type="entry name" value="TTHA1013/TTHA0281-like"/>
    <property type="match status" value="1"/>
</dbReference>
<organism evidence="3 4">
    <name type="scientific">Rubellimicrobium roseum</name>
    <dbReference type="NCBI Taxonomy" id="687525"/>
    <lineage>
        <taxon>Bacteria</taxon>
        <taxon>Pseudomonadati</taxon>
        <taxon>Pseudomonadota</taxon>
        <taxon>Alphaproteobacteria</taxon>
        <taxon>Rhodobacterales</taxon>
        <taxon>Roseobacteraceae</taxon>
        <taxon>Rubellimicrobium</taxon>
    </lineage>
</organism>
<keyword evidence="4" id="KW-1185">Reference proteome</keyword>
<protein>
    <submittedName>
        <fullName evidence="3">Type II toxin-antitoxin system HicB family antitoxin</fullName>
    </submittedName>
</protein>
<dbReference type="InterPro" id="IPR051404">
    <property type="entry name" value="TA_system_antitoxin"/>
</dbReference>
<dbReference type="PANTHER" id="PTHR34504:SF2">
    <property type="entry name" value="UPF0150 PROTEIN SSL0259"/>
    <property type="match status" value="1"/>
</dbReference>
<dbReference type="AlphaFoldDB" id="A0A5C4NJT0"/>
<dbReference type="RefSeq" id="WP_139080107.1">
    <property type="nucleotide sequence ID" value="NZ_VDFV01000002.1"/>
</dbReference>
<evidence type="ECO:0000313" key="3">
    <source>
        <dbReference type="EMBL" id="TNC74145.1"/>
    </source>
</evidence>
<name>A0A5C4NJT0_9RHOB</name>